<gene>
    <name evidence="1" type="ORF">D515_02610</name>
</gene>
<comment type="caution">
    <text evidence="1">The sequence shown here is derived from an EMBL/GenBank/DDBJ whole genome shotgun (WGS) entry which is preliminary data.</text>
</comment>
<sequence>MKGLFGRLLQALAKTRAGSYVKEIEIAPEKKMASMGEFTDSERAELAAQGVVFYRNKAIFRAREPITVAEIDAVESACGQPIPRSVLKLWQQCFGGEHEYNLLADFSGFVETLGLNNICAPKDNVYKDLYGWIENEWQNSDGDSIPSLPVMAGQDYIERLFVDFKNNETASAFHCGIAGWEYRVPNADFFDFKDGLSSVFDHLFLYPSYSPDESNRLVYEIPSTLIEYRRKNGWTDSDPPDGLDDAVLKTENPEIIAKFKMLQIANMLDWRGALEQGTIIKDWRLPILSIEAAILAEDIHLLNQLEAAGCDLSRPLQRNILPVEFALLNDKGTVFQVLRQRSFSSPRLARIALAKKSDAIIIEDIIKTSPSFDYKTLLEFLSMPVTDITLLNLLFDHLNKDWADSSDLSIQQIEHLIQVAERKIKLYQSDYDSVMSYKSVGGPGNPQLERFMAGLKEVITSAKPNWQADLKNKRIRDRPTSGYFALLEALVTDNVEIIEALTAQGVDCHKYRFVSSWAHNTTPLLYCALNDKPNAFKALLIGSHDLFDVLSSMISCGCNKYYIETLVNHLCSVGKEIPIDSVVHAASTGNLDIVQYLLTVFGQSRVNDELLDLAAIFNLHRYALANEEQNPELSTRITDWVTSWKGRLTYNSCFGTSAPAWTMLSGAICYDDNIESPREIWPLCWANLYSGPLLLGLYGELGFEYITRTQGFRSQFSFENPPEEAVKFRGLLSGFLVQELDFPDTSSFLNSFLEVVINCYWAHQKLALARLDDADRIAIDLQFSPEFRRTLNSLASTNFDYALEREQLADHTLTDSMIDLAHARMAYLANRLTHREYLLLCALWQPLVYIHFNTWIDIYESLKKSDLDTNYVDSILKVIETHCLSNPPLNRTEDGEEAGLWRDIEFKLPTRMPK</sequence>
<protein>
    <recommendedName>
        <fullName evidence="3">Knr4/Smi1-like domain-containing protein</fullName>
    </recommendedName>
</protein>
<dbReference type="SUPFAM" id="SSF48403">
    <property type="entry name" value="Ankyrin repeat"/>
    <property type="match status" value="1"/>
</dbReference>
<dbReference type="Proteomes" id="UP000011223">
    <property type="component" value="Unassembled WGS sequence"/>
</dbReference>
<dbReference type="InterPro" id="IPR036770">
    <property type="entry name" value="Ankyrin_rpt-contain_sf"/>
</dbReference>
<dbReference type="EMBL" id="ANFM02000030">
    <property type="protein sequence ID" value="EOD78618.1"/>
    <property type="molecule type" value="Genomic_DNA"/>
</dbReference>
<dbReference type="RefSeq" id="WP_002540150.1">
    <property type="nucleotide sequence ID" value="NZ_ANFM02000030.1"/>
</dbReference>
<organism evidence="1 2">
    <name type="scientific">Grimontia indica</name>
    <dbReference type="NCBI Taxonomy" id="1056512"/>
    <lineage>
        <taxon>Bacteria</taxon>
        <taxon>Pseudomonadati</taxon>
        <taxon>Pseudomonadota</taxon>
        <taxon>Gammaproteobacteria</taxon>
        <taxon>Vibrionales</taxon>
        <taxon>Vibrionaceae</taxon>
        <taxon>Grimontia</taxon>
    </lineage>
</organism>
<dbReference type="AlphaFoldDB" id="R1GQW4"/>
<dbReference type="Gene3D" id="1.25.40.20">
    <property type="entry name" value="Ankyrin repeat-containing domain"/>
    <property type="match status" value="1"/>
</dbReference>
<dbReference type="eggNOG" id="ENOG502ZCCK">
    <property type="taxonomic scope" value="Bacteria"/>
</dbReference>
<evidence type="ECO:0000313" key="2">
    <source>
        <dbReference type="Proteomes" id="UP000011223"/>
    </source>
</evidence>
<evidence type="ECO:0000313" key="1">
    <source>
        <dbReference type="EMBL" id="EOD78618.1"/>
    </source>
</evidence>
<keyword evidence="2" id="KW-1185">Reference proteome</keyword>
<evidence type="ECO:0008006" key="3">
    <source>
        <dbReference type="Google" id="ProtNLM"/>
    </source>
</evidence>
<name>R1GQW4_9GAMM</name>
<reference evidence="1 2" key="1">
    <citation type="journal article" date="2014" name="PLoS ONE">
        <title>Grimontia indica AK16(T), sp. nov., Isolated from a Seawater Sample Reports the Presence of Pathogenic Genes Similar to Vibrio Genus.</title>
        <authorList>
            <person name="Singh A."/>
            <person name="Vaidya B."/>
            <person name="Khatri I."/>
            <person name="Srinivas T.N."/>
            <person name="Subramanian S."/>
            <person name="Korpole S."/>
            <person name="Pinnaka A.K."/>
        </authorList>
    </citation>
    <scope>NUCLEOTIDE SEQUENCE [LARGE SCALE GENOMIC DNA]</scope>
    <source>
        <strain evidence="1 2">AK16</strain>
    </source>
</reference>
<proteinExistence type="predicted"/>
<accession>R1GQW4</accession>